<dbReference type="PANTHER" id="PTHR47936:SF1">
    <property type="entry name" value="PENTATRICOPEPTIDE REPEAT-CONTAINING PROTEIN GUN1, CHLOROPLASTIC"/>
    <property type="match status" value="1"/>
</dbReference>
<keyword evidence="3" id="KW-1185">Reference proteome</keyword>
<protein>
    <submittedName>
        <fullName evidence="2">Uncharacterized protein</fullName>
    </submittedName>
</protein>
<dbReference type="InterPro" id="IPR011990">
    <property type="entry name" value="TPR-like_helical_dom_sf"/>
</dbReference>
<sequence length="384" mass="44218">MSLVAAGIFRPQTQFQQIVTHFEFVSATLNVNKVEAQKYLLFLNSGFDPNYALFCAYSNLSSEELKIIHLKFFTTADTMMELFSEKIITHEDVDKMACSIIRKETSPLNGIFIIRQIKEVWNNSSNEFTGRVFATFFKNCSTSNDFSSAQYIWLELTNPSSKYFPKFCACTSYMAVCKAQNQFEQYMNILLTMLSKGMVLEIRAINEALLYMTEMRDFEHLNEIIAYMRRQKIKPEAKTYACLFTICRHSRNQPLAQELWGESKECLLNSHSETNLGIVAINAFINACSTFHDYHSAFDVWNWIEGNKVEFNLRTLNSLIMSCNCAEHLPFADFLHKTITVKNWQPNWFTYSNYLTACVLSKNMSRGKLIGCGSFKTTKLSTSV</sequence>
<organism evidence="2 3">
    <name type="scientific">Parashewanella spongiae</name>
    <dbReference type="NCBI Taxonomy" id="342950"/>
    <lineage>
        <taxon>Bacteria</taxon>
        <taxon>Pseudomonadati</taxon>
        <taxon>Pseudomonadota</taxon>
        <taxon>Gammaproteobacteria</taxon>
        <taxon>Alteromonadales</taxon>
        <taxon>Shewanellaceae</taxon>
        <taxon>Parashewanella</taxon>
    </lineage>
</organism>
<keyword evidence="1" id="KW-0677">Repeat</keyword>
<dbReference type="InterPro" id="IPR002885">
    <property type="entry name" value="PPR_rpt"/>
</dbReference>
<dbReference type="EMBL" id="QYYH01000234">
    <property type="protein sequence ID" value="RJY02116.1"/>
    <property type="molecule type" value="Genomic_DNA"/>
</dbReference>
<gene>
    <name evidence="2" type="ORF">D5R81_19560</name>
</gene>
<reference evidence="2 3" key="1">
    <citation type="submission" date="2018-09" db="EMBL/GenBank/DDBJ databases">
        <title>Phylogeny of the Shewanellaceae, and recommendation for two new genera, Pseudoshewanella and Parashewanella.</title>
        <authorList>
            <person name="Wang G."/>
        </authorList>
    </citation>
    <scope>NUCLEOTIDE SEQUENCE [LARGE SCALE GENOMIC DNA]</scope>
    <source>
        <strain evidence="2 3">KCTC 22492</strain>
    </source>
</reference>
<dbReference type="RefSeq" id="WP_121855244.1">
    <property type="nucleotide sequence ID" value="NZ_CP037952.1"/>
</dbReference>
<accession>A0A3A6SU54</accession>
<evidence type="ECO:0000256" key="1">
    <source>
        <dbReference type="ARBA" id="ARBA00022737"/>
    </source>
</evidence>
<evidence type="ECO:0000313" key="3">
    <source>
        <dbReference type="Proteomes" id="UP000273022"/>
    </source>
</evidence>
<dbReference type="Gene3D" id="1.25.40.10">
    <property type="entry name" value="Tetratricopeptide repeat domain"/>
    <property type="match status" value="2"/>
</dbReference>
<dbReference type="AlphaFoldDB" id="A0A3A6SU54"/>
<proteinExistence type="predicted"/>
<evidence type="ECO:0000313" key="2">
    <source>
        <dbReference type="EMBL" id="RJY02116.1"/>
    </source>
</evidence>
<dbReference type="Pfam" id="PF13812">
    <property type="entry name" value="PPR_3"/>
    <property type="match status" value="1"/>
</dbReference>
<comment type="caution">
    <text evidence="2">The sequence shown here is derived from an EMBL/GenBank/DDBJ whole genome shotgun (WGS) entry which is preliminary data.</text>
</comment>
<name>A0A3A6SU54_9GAMM</name>
<dbReference type="Proteomes" id="UP000273022">
    <property type="component" value="Unassembled WGS sequence"/>
</dbReference>
<dbReference type="PANTHER" id="PTHR47936">
    <property type="entry name" value="PPR_LONG DOMAIN-CONTAINING PROTEIN"/>
    <property type="match status" value="1"/>
</dbReference>